<evidence type="ECO:0000259" key="3">
    <source>
        <dbReference type="PROSITE" id="PS01031"/>
    </source>
</evidence>
<dbReference type="WBParaSite" id="nRc.2.0.1.t32995-RA">
    <property type="protein sequence ID" value="nRc.2.0.1.t32995-RA"/>
    <property type="gene ID" value="nRc.2.0.1.g32995"/>
</dbReference>
<evidence type="ECO:0000256" key="2">
    <source>
        <dbReference type="RuleBase" id="RU003616"/>
    </source>
</evidence>
<dbReference type="PRINTS" id="PR00299">
    <property type="entry name" value="ACRYSTALLIN"/>
</dbReference>
<name>A0A915K566_ROMCU</name>
<dbReference type="InterPro" id="IPR002068">
    <property type="entry name" value="A-crystallin/Hsp20_dom"/>
</dbReference>
<dbReference type="OMA" id="HRTYKLP"/>
<dbReference type="GO" id="GO:0009408">
    <property type="term" value="P:response to heat"/>
    <property type="evidence" value="ECO:0007669"/>
    <property type="project" value="TreeGrafter"/>
</dbReference>
<dbReference type="SUPFAM" id="SSF49764">
    <property type="entry name" value="HSP20-like chaperones"/>
    <property type="match status" value="1"/>
</dbReference>
<dbReference type="CDD" id="cd06526">
    <property type="entry name" value="metazoan_ACD"/>
    <property type="match status" value="1"/>
</dbReference>
<protein>
    <submittedName>
        <fullName evidence="5">SHSP domain-containing protein</fullName>
    </submittedName>
</protein>
<evidence type="ECO:0000313" key="5">
    <source>
        <dbReference type="WBParaSite" id="nRc.2.0.1.t32995-RA"/>
    </source>
</evidence>
<dbReference type="PANTHER" id="PTHR45640:SF35">
    <property type="entry name" value="HEAT SHOCK PROTEIN HSP-12.2"/>
    <property type="match status" value="1"/>
</dbReference>
<dbReference type="PROSITE" id="PS01031">
    <property type="entry name" value="SHSP"/>
    <property type="match status" value="1"/>
</dbReference>
<dbReference type="Proteomes" id="UP000887565">
    <property type="component" value="Unplaced"/>
</dbReference>
<organism evidence="4 5">
    <name type="scientific">Romanomermis culicivorax</name>
    <name type="common">Nematode worm</name>
    <dbReference type="NCBI Taxonomy" id="13658"/>
    <lineage>
        <taxon>Eukaryota</taxon>
        <taxon>Metazoa</taxon>
        <taxon>Ecdysozoa</taxon>
        <taxon>Nematoda</taxon>
        <taxon>Enoplea</taxon>
        <taxon>Dorylaimia</taxon>
        <taxon>Mermithida</taxon>
        <taxon>Mermithoidea</taxon>
        <taxon>Mermithidae</taxon>
        <taxon>Romanomermis</taxon>
    </lineage>
</organism>
<sequence length="115" mass="13434">MENKDRIIEVQHDLVGNLWDWPLERNDGIVKVVNTADYFEVGFHVPQFAPQEIDVKIIHDELVISCHHDEREDQYGRISREIRRAYHLPRDVDILTLKSVLHKDGVLVISAKKKA</sequence>
<dbReference type="Gene3D" id="2.60.40.790">
    <property type="match status" value="1"/>
</dbReference>
<evidence type="ECO:0000256" key="1">
    <source>
        <dbReference type="PROSITE-ProRule" id="PRU00285"/>
    </source>
</evidence>
<accession>A0A915K566</accession>
<dbReference type="Pfam" id="PF00011">
    <property type="entry name" value="HSP20"/>
    <property type="match status" value="1"/>
</dbReference>
<feature type="domain" description="SHSP" evidence="3">
    <location>
        <begin position="20"/>
        <end position="115"/>
    </location>
</feature>
<keyword evidence="4" id="KW-1185">Reference proteome</keyword>
<dbReference type="GO" id="GO:0042026">
    <property type="term" value="P:protein refolding"/>
    <property type="evidence" value="ECO:0007669"/>
    <property type="project" value="TreeGrafter"/>
</dbReference>
<reference evidence="5" key="1">
    <citation type="submission" date="2022-11" db="UniProtKB">
        <authorList>
            <consortium name="WormBaseParasite"/>
        </authorList>
    </citation>
    <scope>IDENTIFICATION</scope>
</reference>
<dbReference type="GO" id="GO:0005737">
    <property type="term" value="C:cytoplasm"/>
    <property type="evidence" value="ECO:0007669"/>
    <property type="project" value="TreeGrafter"/>
</dbReference>
<dbReference type="GO" id="GO:0051082">
    <property type="term" value="F:unfolded protein binding"/>
    <property type="evidence" value="ECO:0007669"/>
    <property type="project" value="TreeGrafter"/>
</dbReference>
<dbReference type="InterPro" id="IPR008978">
    <property type="entry name" value="HSP20-like_chaperone"/>
</dbReference>
<dbReference type="PANTHER" id="PTHR45640">
    <property type="entry name" value="HEAT SHOCK PROTEIN HSP-12.2-RELATED"/>
    <property type="match status" value="1"/>
</dbReference>
<evidence type="ECO:0000313" key="4">
    <source>
        <dbReference type="Proteomes" id="UP000887565"/>
    </source>
</evidence>
<dbReference type="InterPro" id="IPR001436">
    <property type="entry name" value="Alpha-crystallin/sHSP_animal"/>
</dbReference>
<dbReference type="GO" id="GO:0005634">
    <property type="term" value="C:nucleus"/>
    <property type="evidence" value="ECO:0007669"/>
    <property type="project" value="TreeGrafter"/>
</dbReference>
<comment type="similarity">
    <text evidence="1 2">Belongs to the small heat shock protein (HSP20) family.</text>
</comment>
<proteinExistence type="inferred from homology"/>
<dbReference type="AlphaFoldDB" id="A0A915K566"/>